<gene>
    <name evidence="1" type="ORF">GCM10017621_10950</name>
</gene>
<protein>
    <submittedName>
        <fullName evidence="1">Uncharacterized protein</fullName>
    </submittedName>
</protein>
<evidence type="ECO:0000313" key="2">
    <source>
        <dbReference type="Proteomes" id="UP001143486"/>
    </source>
</evidence>
<reference evidence="1" key="2">
    <citation type="submission" date="2023-01" db="EMBL/GenBank/DDBJ databases">
        <authorList>
            <person name="Sun Q."/>
            <person name="Evtushenko L."/>
        </authorList>
    </citation>
    <scope>NUCLEOTIDE SEQUENCE</scope>
    <source>
        <strain evidence="1">VKM B-1513</strain>
    </source>
</reference>
<name>A0A9W6IJR2_9PROT</name>
<sequence>MFNATNRMSVAMQAVIVIGAVFVLAMAVQRAVAHLSSDDCVIRNTYDEAGNLLTSQTLCR</sequence>
<comment type="caution">
    <text evidence="1">The sequence shown here is derived from an EMBL/GenBank/DDBJ whole genome shotgun (WGS) entry which is preliminary data.</text>
</comment>
<dbReference type="RefSeq" id="WP_271185967.1">
    <property type="nucleotide sequence ID" value="NZ_BSFE01000002.1"/>
</dbReference>
<proteinExistence type="predicted"/>
<keyword evidence="2" id="KW-1185">Reference proteome</keyword>
<organism evidence="1 2">
    <name type="scientific">Maricaulis virginensis</name>
    <dbReference type="NCBI Taxonomy" id="144022"/>
    <lineage>
        <taxon>Bacteria</taxon>
        <taxon>Pseudomonadati</taxon>
        <taxon>Pseudomonadota</taxon>
        <taxon>Alphaproteobacteria</taxon>
        <taxon>Maricaulales</taxon>
        <taxon>Maricaulaceae</taxon>
        <taxon>Maricaulis</taxon>
    </lineage>
</organism>
<dbReference type="AlphaFoldDB" id="A0A9W6IJR2"/>
<evidence type="ECO:0000313" key="1">
    <source>
        <dbReference type="EMBL" id="GLK51587.1"/>
    </source>
</evidence>
<dbReference type="Proteomes" id="UP001143486">
    <property type="component" value="Unassembled WGS sequence"/>
</dbReference>
<accession>A0A9W6IJR2</accession>
<dbReference type="EMBL" id="BSFE01000002">
    <property type="protein sequence ID" value="GLK51587.1"/>
    <property type="molecule type" value="Genomic_DNA"/>
</dbReference>
<reference evidence="1" key="1">
    <citation type="journal article" date="2014" name="Int. J. Syst. Evol. Microbiol.">
        <title>Complete genome sequence of Corynebacterium casei LMG S-19264T (=DSM 44701T), isolated from a smear-ripened cheese.</title>
        <authorList>
            <consortium name="US DOE Joint Genome Institute (JGI-PGF)"/>
            <person name="Walter F."/>
            <person name="Albersmeier A."/>
            <person name="Kalinowski J."/>
            <person name="Ruckert C."/>
        </authorList>
    </citation>
    <scope>NUCLEOTIDE SEQUENCE</scope>
    <source>
        <strain evidence="1">VKM B-1513</strain>
    </source>
</reference>